<reference evidence="1 2" key="3">
    <citation type="submission" date="2008-05" db="EMBL/GenBank/DDBJ databases">
        <authorList>
            <person name="Fulton L."/>
            <person name="Clifton S."/>
            <person name="Fulton B."/>
            <person name="Xu J."/>
            <person name="Minx P."/>
            <person name="Pepin K.H."/>
            <person name="Johnson M."/>
            <person name="Thiruvilangam P."/>
            <person name="Bhonagiri V."/>
            <person name="Nash W.E."/>
            <person name="Mardis E.R."/>
            <person name="Wilson R.K."/>
        </authorList>
    </citation>
    <scope>NUCLEOTIDE SEQUENCE [LARGE SCALE GENOMIC DNA]</scope>
    <source>
        <strain evidence="1 2">ATCC 25827</strain>
    </source>
</reference>
<accession>A0AA86YWD7</accession>
<comment type="caution">
    <text evidence="1">The sequence shown here is derived from an EMBL/GenBank/DDBJ whole genome shotgun (WGS) entry which is preliminary data.</text>
</comment>
<reference evidence="2" key="1">
    <citation type="submission" date="2008-04" db="EMBL/GenBank/DDBJ databases">
        <title>Draft genome sequence of Providencia stuartii (ATCC 25827).</title>
        <authorList>
            <person name="Sudarsanam P."/>
            <person name="Ley R."/>
            <person name="Guruge J."/>
            <person name="Turnbaugh P.J."/>
            <person name="Mahowald M."/>
            <person name="Liep D."/>
            <person name="Gordon J."/>
        </authorList>
    </citation>
    <scope>NUCLEOTIDE SEQUENCE [LARGE SCALE GENOMIC DNA]</scope>
    <source>
        <strain evidence="2">ATCC 25827</strain>
    </source>
</reference>
<reference evidence="2" key="2">
    <citation type="submission" date="2008-04" db="EMBL/GenBank/DDBJ databases">
        <title>Draft genome sequence of Providencia stuartii(ATCC 25827).</title>
        <authorList>
            <person name="Sudarsanam P."/>
            <person name="Ley R."/>
            <person name="Guruge J."/>
            <person name="Turnbaugh P.J."/>
            <person name="Mahowald M."/>
            <person name="Liep D."/>
            <person name="Gordon J."/>
        </authorList>
    </citation>
    <scope>NUCLEOTIDE SEQUENCE [LARGE SCALE GENOMIC DNA]</scope>
    <source>
        <strain evidence="2">ATCC 25827</strain>
    </source>
</reference>
<sequence>MYLFNDDIIYVMAFSDWLGKVHLLNEKQPKIIIIEKHCSLWHASCFH</sequence>
<evidence type="ECO:0000313" key="2">
    <source>
        <dbReference type="Proteomes" id="UP000004506"/>
    </source>
</evidence>
<proteinExistence type="predicted"/>
<dbReference type="Proteomes" id="UP000004506">
    <property type="component" value="Unassembled WGS sequence"/>
</dbReference>
<protein>
    <submittedName>
        <fullName evidence="1">Uncharacterized protein</fullName>
    </submittedName>
</protein>
<name>A0AA86YWD7_PROST</name>
<gene>
    <name evidence="1" type="ORF">PROSTU_03813</name>
</gene>
<dbReference type="AlphaFoldDB" id="A0AA86YWD7"/>
<dbReference type="EMBL" id="ABJD02000102">
    <property type="protein sequence ID" value="EDU58089.1"/>
    <property type="molecule type" value="Genomic_DNA"/>
</dbReference>
<organism evidence="1 2">
    <name type="scientific">Providencia stuartii ATCC 25827</name>
    <dbReference type="NCBI Taxonomy" id="471874"/>
    <lineage>
        <taxon>Bacteria</taxon>
        <taxon>Pseudomonadati</taxon>
        <taxon>Pseudomonadota</taxon>
        <taxon>Gammaproteobacteria</taxon>
        <taxon>Enterobacterales</taxon>
        <taxon>Morganellaceae</taxon>
        <taxon>Providencia</taxon>
    </lineage>
</organism>
<evidence type="ECO:0000313" key="1">
    <source>
        <dbReference type="EMBL" id="EDU58089.1"/>
    </source>
</evidence>